<evidence type="ECO:0000313" key="2">
    <source>
        <dbReference type="EMBL" id="MFC3684821.1"/>
    </source>
</evidence>
<evidence type="ECO:0000313" key="3">
    <source>
        <dbReference type="Proteomes" id="UP001595729"/>
    </source>
</evidence>
<accession>A0ABV7W4S4</accession>
<dbReference type="InterPro" id="IPR023577">
    <property type="entry name" value="CYTH_domain"/>
</dbReference>
<dbReference type="Proteomes" id="UP001595729">
    <property type="component" value="Unassembled WGS sequence"/>
</dbReference>
<keyword evidence="3" id="KW-1185">Reference proteome</keyword>
<comment type="caution">
    <text evidence="2">The sequence shown here is derived from an EMBL/GenBank/DDBJ whole genome shotgun (WGS) entry which is preliminary data.</text>
</comment>
<dbReference type="EMBL" id="JBHRXX010000006">
    <property type="protein sequence ID" value="MFC3684821.1"/>
    <property type="molecule type" value="Genomic_DNA"/>
</dbReference>
<dbReference type="InterPro" id="IPR033469">
    <property type="entry name" value="CYTH-like_dom_sf"/>
</dbReference>
<dbReference type="PROSITE" id="PS51707">
    <property type="entry name" value="CYTH"/>
    <property type="match status" value="1"/>
</dbReference>
<dbReference type="CDD" id="cd07891">
    <property type="entry name" value="CYTH-like_CthTTM-like_1"/>
    <property type="match status" value="1"/>
</dbReference>
<evidence type="ECO:0000259" key="1">
    <source>
        <dbReference type="PROSITE" id="PS51707"/>
    </source>
</evidence>
<sequence>MPTEIERKFLVTGTAWRTPDGQRIVQGYLNRDKARTVRVRIAGPQAFLTIKGATTGATRAEFEYRVPLADADALLGLCDGPLIDKVRYRVAFGGLVWEVDEFLGDNAGLVVAEVELASEDQAVDLPPWVGDEVTHDHRYFNSNLASHPFSQWRDGAGASD</sequence>
<dbReference type="Pfam" id="PF01928">
    <property type="entry name" value="CYTH"/>
    <property type="match status" value="1"/>
</dbReference>
<dbReference type="PIRSF" id="PIRSF016487">
    <property type="entry name" value="CYTH_UCP016487"/>
    <property type="match status" value="1"/>
</dbReference>
<reference evidence="3" key="1">
    <citation type="journal article" date="2019" name="Int. J. Syst. Evol. Microbiol.">
        <title>The Global Catalogue of Microorganisms (GCM) 10K type strain sequencing project: providing services to taxonomists for standard genome sequencing and annotation.</title>
        <authorList>
            <consortium name="The Broad Institute Genomics Platform"/>
            <consortium name="The Broad Institute Genome Sequencing Center for Infectious Disease"/>
            <person name="Wu L."/>
            <person name="Ma J."/>
        </authorList>
    </citation>
    <scope>NUCLEOTIDE SEQUENCE [LARGE SCALE GENOMIC DNA]</scope>
    <source>
        <strain evidence="3">KCTC 42501</strain>
    </source>
</reference>
<proteinExistence type="predicted"/>
<dbReference type="Gene3D" id="2.40.320.10">
    <property type="entry name" value="Hypothetical Protein Pfu-838710-001"/>
    <property type="match status" value="1"/>
</dbReference>
<dbReference type="RefSeq" id="WP_382175070.1">
    <property type="nucleotide sequence ID" value="NZ_JBHRXX010000006.1"/>
</dbReference>
<name>A0ABV7W4S4_9BURK</name>
<dbReference type="PANTHER" id="PTHR40114">
    <property type="entry name" value="SLR0698 PROTEIN"/>
    <property type="match status" value="1"/>
</dbReference>
<dbReference type="InterPro" id="IPR012042">
    <property type="entry name" value="NeuTTM/CthTTM-like"/>
</dbReference>
<feature type="domain" description="CYTH" evidence="1">
    <location>
        <begin position="2"/>
        <end position="146"/>
    </location>
</feature>
<protein>
    <submittedName>
        <fullName evidence="2">CYTH domain-containing protein</fullName>
    </submittedName>
</protein>
<dbReference type="SUPFAM" id="SSF55154">
    <property type="entry name" value="CYTH-like phosphatases"/>
    <property type="match status" value="1"/>
</dbReference>
<dbReference type="PANTHER" id="PTHR40114:SF1">
    <property type="entry name" value="SLR0698 PROTEIN"/>
    <property type="match status" value="1"/>
</dbReference>
<organism evidence="2 3">
    <name type="scientific">Hydrogenophaga luteola</name>
    <dbReference type="NCBI Taxonomy" id="1591122"/>
    <lineage>
        <taxon>Bacteria</taxon>
        <taxon>Pseudomonadati</taxon>
        <taxon>Pseudomonadota</taxon>
        <taxon>Betaproteobacteria</taxon>
        <taxon>Burkholderiales</taxon>
        <taxon>Comamonadaceae</taxon>
        <taxon>Hydrogenophaga</taxon>
    </lineage>
</organism>
<gene>
    <name evidence="2" type="ORF">ACFOPI_14555</name>
</gene>
<dbReference type="SMART" id="SM01118">
    <property type="entry name" value="CYTH"/>
    <property type="match status" value="1"/>
</dbReference>